<comment type="pathway">
    <text evidence="5">Cofactor metabolism; pyridoxal 5'-phosphate salvage; pyridoxal 5'-phosphate from pyridoxine 5'-phosphate: step 1/1.</text>
</comment>
<feature type="binding site" evidence="5 6">
    <location>
        <position position="138"/>
    </location>
    <ligand>
        <name>substrate</name>
    </ligand>
</feature>
<keyword evidence="3 5" id="KW-0288">FMN</keyword>
<feature type="binding site" evidence="5 7">
    <location>
        <begin position="76"/>
        <end position="81"/>
    </location>
    <ligand>
        <name>FMN</name>
        <dbReference type="ChEBI" id="CHEBI:58210"/>
    </ligand>
</feature>
<gene>
    <name evidence="5" type="primary">pdxH</name>
    <name evidence="11" type="ORF">BKA16_001597</name>
</gene>
<feature type="binding site" evidence="5 6">
    <location>
        <position position="81"/>
    </location>
    <ligand>
        <name>substrate</name>
    </ligand>
</feature>
<dbReference type="AlphaFoldDB" id="A0A840EQD1"/>
<comment type="function">
    <text evidence="5">Catalyzes the oxidation of either pyridoxine 5'-phosphate (PNP) or pyridoxamine 5'-phosphate (PMP) into pyridoxal 5'-phosphate (PLP).</text>
</comment>
<evidence type="ECO:0000256" key="3">
    <source>
        <dbReference type="ARBA" id="ARBA00022643"/>
    </source>
</evidence>
<keyword evidence="2 5" id="KW-0285">Flavoprotein</keyword>
<evidence type="ECO:0000313" key="12">
    <source>
        <dbReference type="Proteomes" id="UP000551501"/>
    </source>
</evidence>
<evidence type="ECO:0000256" key="6">
    <source>
        <dbReference type="PIRSR" id="PIRSR000190-1"/>
    </source>
</evidence>
<name>A0A840EQD1_9ACTN</name>
<reference evidence="11 12" key="1">
    <citation type="submission" date="2020-08" db="EMBL/GenBank/DDBJ databases">
        <title>Sequencing the genomes of 1000 actinobacteria strains.</title>
        <authorList>
            <person name="Klenk H.-P."/>
        </authorList>
    </citation>
    <scope>NUCLEOTIDE SEQUENCE [LARGE SCALE GENOMIC DNA]</scope>
    <source>
        <strain evidence="11 12">DSM 45298</strain>
    </source>
</reference>
<evidence type="ECO:0000256" key="8">
    <source>
        <dbReference type="SAM" id="MobiDB-lite"/>
    </source>
</evidence>
<feature type="domain" description="Pyridoxamine 5'-phosphate oxidase N-terminal" evidence="9">
    <location>
        <begin position="51"/>
        <end position="172"/>
    </location>
</feature>
<feature type="binding site" evidence="5 7">
    <location>
        <position position="98"/>
    </location>
    <ligand>
        <name>FMN</name>
        <dbReference type="ChEBI" id="CHEBI:58210"/>
    </ligand>
</feature>
<dbReference type="PROSITE" id="PS01064">
    <property type="entry name" value="PYRIDOX_OXIDASE"/>
    <property type="match status" value="1"/>
</dbReference>
<comment type="pathway">
    <text evidence="5">Cofactor metabolism; pyridoxal 5'-phosphate salvage; pyridoxal 5'-phosphate from pyridoxamine 5'-phosphate: step 1/1.</text>
</comment>
<dbReference type="PANTHER" id="PTHR10851">
    <property type="entry name" value="PYRIDOXINE-5-PHOSPHATE OXIDASE"/>
    <property type="match status" value="1"/>
</dbReference>
<dbReference type="InterPro" id="IPR019576">
    <property type="entry name" value="Pyridoxamine_oxidase_dimer_C"/>
</dbReference>
<dbReference type="Pfam" id="PF01243">
    <property type="entry name" value="PNPOx_N"/>
    <property type="match status" value="1"/>
</dbReference>
<feature type="binding site" evidence="5 7">
    <location>
        <position position="120"/>
    </location>
    <ligand>
        <name>FMN</name>
        <dbReference type="ChEBI" id="CHEBI:58210"/>
    </ligand>
</feature>
<organism evidence="11 12">
    <name type="scientific">Gordonia humi</name>
    <dbReference type="NCBI Taxonomy" id="686429"/>
    <lineage>
        <taxon>Bacteria</taxon>
        <taxon>Bacillati</taxon>
        <taxon>Actinomycetota</taxon>
        <taxon>Actinomycetes</taxon>
        <taxon>Mycobacteriales</taxon>
        <taxon>Gordoniaceae</taxon>
        <taxon>Gordonia</taxon>
    </lineage>
</organism>
<dbReference type="InterPro" id="IPR012349">
    <property type="entry name" value="Split_barrel_FMN-bd"/>
</dbReference>
<dbReference type="InterPro" id="IPR000659">
    <property type="entry name" value="Pyridox_Oxase"/>
</dbReference>
<evidence type="ECO:0000256" key="1">
    <source>
        <dbReference type="ARBA" id="ARBA00007301"/>
    </source>
</evidence>
<dbReference type="NCBIfam" id="NF004231">
    <property type="entry name" value="PRK05679.1"/>
    <property type="match status" value="1"/>
</dbReference>
<evidence type="ECO:0000259" key="10">
    <source>
        <dbReference type="Pfam" id="PF10590"/>
    </source>
</evidence>
<evidence type="ECO:0000256" key="4">
    <source>
        <dbReference type="ARBA" id="ARBA00023002"/>
    </source>
</evidence>
<evidence type="ECO:0000256" key="7">
    <source>
        <dbReference type="PIRSR" id="PIRSR000190-2"/>
    </source>
</evidence>
<comment type="catalytic activity">
    <reaction evidence="5">
        <text>pyridoxine 5'-phosphate + O2 = pyridoxal 5'-phosphate + H2O2</text>
        <dbReference type="Rhea" id="RHEA:15149"/>
        <dbReference type="ChEBI" id="CHEBI:15379"/>
        <dbReference type="ChEBI" id="CHEBI:16240"/>
        <dbReference type="ChEBI" id="CHEBI:58589"/>
        <dbReference type="ChEBI" id="CHEBI:597326"/>
        <dbReference type="EC" id="1.4.3.5"/>
    </reaction>
</comment>
<comment type="subunit">
    <text evidence="5">Homodimer.</text>
</comment>
<dbReference type="PANTHER" id="PTHR10851:SF0">
    <property type="entry name" value="PYRIDOXINE-5'-PHOSPHATE OXIDASE"/>
    <property type="match status" value="1"/>
</dbReference>
<dbReference type="GO" id="GO:0004733">
    <property type="term" value="F:pyridoxamine phosphate oxidase activity"/>
    <property type="evidence" value="ECO:0007669"/>
    <property type="project" value="UniProtKB-UniRule"/>
</dbReference>
<feature type="binding site" evidence="5 6">
    <location>
        <begin position="207"/>
        <end position="209"/>
    </location>
    <ligand>
        <name>substrate</name>
    </ligand>
</feature>
<evidence type="ECO:0000256" key="2">
    <source>
        <dbReference type="ARBA" id="ARBA00022630"/>
    </source>
</evidence>
<dbReference type="InterPro" id="IPR019740">
    <property type="entry name" value="Pyridox_Oxase_CS"/>
</dbReference>
<evidence type="ECO:0000256" key="5">
    <source>
        <dbReference type="HAMAP-Rule" id="MF_01629"/>
    </source>
</evidence>
<evidence type="ECO:0000313" key="11">
    <source>
        <dbReference type="EMBL" id="MBB4135045.1"/>
    </source>
</evidence>
<comment type="caution">
    <text evidence="11">The sequence shown here is derived from an EMBL/GenBank/DDBJ whole genome shotgun (WGS) entry which is preliminary data.</text>
</comment>
<proteinExistence type="inferred from homology"/>
<keyword evidence="4 5" id="KW-0560">Oxidoreductase</keyword>
<keyword evidence="5" id="KW-0664">Pyridoxine biosynthesis</keyword>
<dbReference type="NCBIfam" id="TIGR00558">
    <property type="entry name" value="pdxH"/>
    <property type="match status" value="1"/>
</dbReference>
<feature type="binding site" evidence="5 7">
    <location>
        <position position="211"/>
    </location>
    <ligand>
        <name>FMN</name>
        <dbReference type="ChEBI" id="CHEBI:58210"/>
    </ligand>
</feature>
<protein>
    <recommendedName>
        <fullName evidence="5">Pyridoxine/pyridoxamine 5'-phosphate oxidase</fullName>
        <ecNumber evidence="5">1.4.3.5</ecNumber>
    </recommendedName>
    <alternativeName>
        <fullName evidence="5">PNP/PMP oxidase</fullName>
        <shortName evidence="5">PNPOx</shortName>
    </alternativeName>
    <alternativeName>
        <fullName evidence="5">Pyridoxal 5'-phosphate synthase</fullName>
    </alternativeName>
</protein>
<comment type="cofactor">
    <cofactor evidence="5 7">
        <name>FMN</name>
        <dbReference type="ChEBI" id="CHEBI:58210"/>
    </cofactor>
    <text evidence="5 7">Binds 1 FMN per subunit.</text>
</comment>
<feature type="compositionally biased region" description="Polar residues" evidence="8">
    <location>
        <begin position="138"/>
        <end position="158"/>
    </location>
</feature>
<dbReference type="GO" id="GO:0008615">
    <property type="term" value="P:pyridoxine biosynthetic process"/>
    <property type="evidence" value="ECO:0007669"/>
    <property type="project" value="UniProtKB-UniRule"/>
</dbReference>
<dbReference type="SUPFAM" id="SSF50475">
    <property type="entry name" value="FMN-binding split barrel"/>
    <property type="match status" value="1"/>
</dbReference>
<feature type="region of interest" description="Disordered" evidence="8">
    <location>
        <begin position="138"/>
        <end position="159"/>
    </location>
</feature>
<sequence>MNGQVELHSMRVGYGASDGTGRDGVAANLDVDWLTGDPPWRALFGDWLAAAIGAGVAEPNAMIVGTVDADGRPATRTVLCKGVSDEGIVFFTGYDSDKGRALAANPYASATFPWIAMERQIHVRGRVVKVSGDETQAYWNSRPRGSQVSASASDQSRPIASREALEAKAADVARRLGEDAPVPVPENWGGYRIEPDVVEFWQGRADRLHNRVRAVRDGDAWRVERLQP</sequence>
<dbReference type="EC" id="1.4.3.5" evidence="5"/>
<dbReference type="Pfam" id="PF10590">
    <property type="entry name" value="PNP_phzG_C"/>
    <property type="match status" value="1"/>
</dbReference>
<feature type="binding site" evidence="5 7">
    <location>
        <begin position="155"/>
        <end position="156"/>
    </location>
    <ligand>
        <name>FMN</name>
        <dbReference type="ChEBI" id="CHEBI:58210"/>
    </ligand>
</feature>
<dbReference type="InterPro" id="IPR011576">
    <property type="entry name" value="Pyridox_Oxase_N"/>
</dbReference>
<feature type="binding site" evidence="5 7">
    <location>
        <position position="201"/>
    </location>
    <ligand>
        <name>FMN</name>
        <dbReference type="ChEBI" id="CHEBI:58210"/>
    </ligand>
</feature>
<dbReference type="Gene3D" id="2.30.110.10">
    <property type="entry name" value="Electron Transport, Fmn-binding Protein, Chain A"/>
    <property type="match status" value="1"/>
</dbReference>
<feature type="domain" description="Pyridoxine 5'-phosphate oxidase dimerisation C-terminal" evidence="10">
    <location>
        <begin position="188"/>
        <end position="228"/>
    </location>
</feature>
<dbReference type="Proteomes" id="UP000551501">
    <property type="component" value="Unassembled WGS sequence"/>
</dbReference>
<comment type="catalytic activity">
    <reaction evidence="5">
        <text>pyridoxamine 5'-phosphate + O2 + H2O = pyridoxal 5'-phosphate + H2O2 + NH4(+)</text>
        <dbReference type="Rhea" id="RHEA:15817"/>
        <dbReference type="ChEBI" id="CHEBI:15377"/>
        <dbReference type="ChEBI" id="CHEBI:15379"/>
        <dbReference type="ChEBI" id="CHEBI:16240"/>
        <dbReference type="ChEBI" id="CHEBI:28938"/>
        <dbReference type="ChEBI" id="CHEBI:58451"/>
        <dbReference type="ChEBI" id="CHEBI:597326"/>
        <dbReference type="EC" id="1.4.3.5"/>
    </reaction>
</comment>
<accession>A0A840EQD1</accession>
<comment type="caution">
    <text evidence="5">Lacks conserved residue(s) required for the propagation of feature annotation.</text>
</comment>
<feature type="binding site" evidence="6">
    <location>
        <begin position="11"/>
        <end position="14"/>
    </location>
    <ligand>
        <name>substrate</name>
    </ligand>
</feature>
<keyword evidence="12" id="KW-1185">Reference proteome</keyword>
<dbReference type="UniPathway" id="UPA01068">
    <property type="reaction ID" value="UER00304"/>
</dbReference>
<feature type="binding site" evidence="5 6">
    <location>
        <position position="146"/>
    </location>
    <ligand>
        <name>substrate</name>
    </ligand>
</feature>
<dbReference type="HAMAP" id="MF_01629">
    <property type="entry name" value="PdxH"/>
    <property type="match status" value="1"/>
</dbReference>
<dbReference type="GO" id="GO:0010181">
    <property type="term" value="F:FMN binding"/>
    <property type="evidence" value="ECO:0007669"/>
    <property type="project" value="UniProtKB-UniRule"/>
</dbReference>
<dbReference type="EMBL" id="JACIFP010000001">
    <property type="protein sequence ID" value="MBB4135045.1"/>
    <property type="molecule type" value="Genomic_DNA"/>
</dbReference>
<comment type="similarity">
    <text evidence="1 5">Belongs to the pyridoxamine 5'-phosphate oxidase family.</text>
</comment>
<feature type="binding site" evidence="5 6">
    <location>
        <position position="142"/>
    </location>
    <ligand>
        <name>substrate</name>
    </ligand>
</feature>
<dbReference type="PIRSF" id="PIRSF000190">
    <property type="entry name" value="Pyd_amn-ph_oxd"/>
    <property type="match status" value="1"/>
</dbReference>
<evidence type="ECO:0000259" key="9">
    <source>
        <dbReference type="Pfam" id="PF01243"/>
    </source>
</evidence>
<feature type="binding site" evidence="5 7">
    <location>
        <begin position="91"/>
        <end position="92"/>
    </location>
    <ligand>
        <name>FMN</name>
        <dbReference type="ChEBI" id="CHEBI:58210"/>
    </ligand>
</feature>